<gene>
    <name evidence="2" type="ORF">Cgig2_028496</name>
</gene>
<feature type="region of interest" description="Disordered" evidence="1">
    <location>
        <begin position="125"/>
        <end position="154"/>
    </location>
</feature>
<comment type="caution">
    <text evidence="2">The sequence shown here is derived from an EMBL/GenBank/DDBJ whole genome shotgun (WGS) entry which is preliminary data.</text>
</comment>
<dbReference type="EMBL" id="JAKOGI010000666">
    <property type="protein sequence ID" value="KAJ8431714.1"/>
    <property type="molecule type" value="Genomic_DNA"/>
</dbReference>
<proteinExistence type="predicted"/>
<protein>
    <submittedName>
        <fullName evidence="2">Uncharacterized protein</fullName>
    </submittedName>
</protein>
<name>A0A9Q1Q7W3_9CARY</name>
<organism evidence="2 3">
    <name type="scientific">Carnegiea gigantea</name>
    <dbReference type="NCBI Taxonomy" id="171969"/>
    <lineage>
        <taxon>Eukaryota</taxon>
        <taxon>Viridiplantae</taxon>
        <taxon>Streptophyta</taxon>
        <taxon>Embryophyta</taxon>
        <taxon>Tracheophyta</taxon>
        <taxon>Spermatophyta</taxon>
        <taxon>Magnoliopsida</taxon>
        <taxon>eudicotyledons</taxon>
        <taxon>Gunneridae</taxon>
        <taxon>Pentapetalae</taxon>
        <taxon>Caryophyllales</taxon>
        <taxon>Cactineae</taxon>
        <taxon>Cactaceae</taxon>
        <taxon>Cactoideae</taxon>
        <taxon>Echinocereeae</taxon>
        <taxon>Carnegiea</taxon>
    </lineage>
</organism>
<feature type="compositionally biased region" description="Basic and acidic residues" evidence="1">
    <location>
        <begin position="141"/>
        <end position="154"/>
    </location>
</feature>
<keyword evidence="3" id="KW-1185">Reference proteome</keyword>
<feature type="compositionally biased region" description="Acidic residues" evidence="1">
    <location>
        <begin position="129"/>
        <end position="140"/>
    </location>
</feature>
<sequence>MLCCCFSIVNELNGLGECSEDYDYPRQCSGVIVSCHEDGDGGYHVHVMTAAMLLANSDAEPPVLAPDLKVLLSNPCQAFFTDNILLPAVVMVQWEDRRNHLVRQNFSLGMDHGRHSMNPKMESMAIDDPQSEEVVEDSDEARDAGHDYAGHNVY</sequence>
<evidence type="ECO:0000256" key="1">
    <source>
        <dbReference type="SAM" id="MobiDB-lite"/>
    </source>
</evidence>
<reference evidence="2" key="1">
    <citation type="submission" date="2022-04" db="EMBL/GenBank/DDBJ databases">
        <title>Carnegiea gigantea Genome sequencing and assembly v2.</title>
        <authorList>
            <person name="Copetti D."/>
            <person name="Sanderson M.J."/>
            <person name="Burquez A."/>
            <person name="Wojciechowski M.F."/>
        </authorList>
    </citation>
    <scope>NUCLEOTIDE SEQUENCE</scope>
    <source>
        <strain evidence="2">SGP5-SGP5p</strain>
        <tissue evidence="2">Aerial part</tissue>
    </source>
</reference>
<dbReference type="Proteomes" id="UP001153076">
    <property type="component" value="Unassembled WGS sequence"/>
</dbReference>
<accession>A0A9Q1Q7W3</accession>
<evidence type="ECO:0000313" key="3">
    <source>
        <dbReference type="Proteomes" id="UP001153076"/>
    </source>
</evidence>
<evidence type="ECO:0000313" key="2">
    <source>
        <dbReference type="EMBL" id="KAJ8431714.1"/>
    </source>
</evidence>
<dbReference type="AlphaFoldDB" id="A0A9Q1Q7W3"/>